<dbReference type="KEGG" id="xbv:XBW1_0746"/>
<dbReference type="AlphaFoldDB" id="A0A0B6X5V5"/>
<reference evidence="1 2" key="1">
    <citation type="submission" date="2014-02" db="EMBL/GenBank/DDBJ databases">
        <authorList>
            <person name="Genoscope - CEA"/>
        </authorList>
    </citation>
    <scope>NUCLEOTIDE SEQUENCE [LARGE SCALE GENOMIC DNA]</scope>
    <source>
        <strain evidence="1 2">CS03</strain>
    </source>
</reference>
<proteinExistence type="predicted"/>
<evidence type="ECO:0000313" key="2">
    <source>
        <dbReference type="Proteomes" id="UP000032930"/>
    </source>
</evidence>
<protein>
    <submittedName>
        <fullName evidence="1">Uncharacterized protein</fullName>
    </submittedName>
</protein>
<dbReference type="RefSeq" id="WP_038202352.1">
    <property type="nucleotide sequence ID" value="NZ_CAWMEF010000001.1"/>
</dbReference>
<accession>A0A0B6X5V5</accession>
<dbReference type="EMBL" id="FO818637">
    <property type="protein sequence ID" value="CDM88103.1"/>
    <property type="molecule type" value="Genomic_DNA"/>
</dbReference>
<name>A0A0B6X5V5_XENBV</name>
<dbReference type="Proteomes" id="UP000032930">
    <property type="component" value="Chromosome"/>
</dbReference>
<evidence type="ECO:0000313" key="1">
    <source>
        <dbReference type="EMBL" id="CDM88103.1"/>
    </source>
</evidence>
<sequence>MDSIEQSEKLRALFFSLWETMRDNGGGNWVRGVENIIALLTPPTYGGTNDAKSAIEDARHTYSSMFRGYGGFSEYFIWRNDFNERVKANEALDKIKNDINDLFN</sequence>
<gene>
    <name evidence="1" type="ORF">XBW1_0746</name>
</gene>
<organism evidence="1 2">
    <name type="scientific">Xenorhabdus bovienii</name>
    <name type="common">Xenorhabdus nematophila subsp. bovienii</name>
    <dbReference type="NCBI Taxonomy" id="40576"/>
    <lineage>
        <taxon>Bacteria</taxon>
        <taxon>Pseudomonadati</taxon>
        <taxon>Pseudomonadota</taxon>
        <taxon>Gammaproteobacteria</taxon>
        <taxon>Enterobacterales</taxon>
        <taxon>Morganellaceae</taxon>
        <taxon>Xenorhabdus</taxon>
    </lineage>
</organism>